<protein>
    <recommendedName>
        <fullName evidence="3">Beta-glucuronidase</fullName>
        <ecNumber evidence="2">3.2.1.31</ecNumber>
    </recommendedName>
</protein>
<dbReference type="EC" id="3.2.1.31" evidence="2"/>
<feature type="domain" description="Glycosyl hydrolases family 2 sugar binding" evidence="8">
    <location>
        <begin position="11"/>
        <end position="158"/>
    </location>
</feature>
<evidence type="ECO:0000256" key="2">
    <source>
        <dbReference type="ARBA" id="ARBA00012761"/>
    </source>
</evidence>
<dbReference type="CAZy" id="GH2">
    <property type="family name" value="Glycoside Hydrolase Family 2"/>
</dbReference>
<dbReference type="PRINTS" id="PR00132">
    <property type="entry name" value="GLHYDRLASE2"/>
</dbReference>
<dbReference type="eggNOG" id="arCOG07337">
    <property type="taxonomic scope" value="Archaea"/>
</dbReference>
<keyword evidence="5 9" id="KW-0326">Glycosidase</keyword>
<comment type="similarity">
    <text evidence="1">Belongs to the glycosyl hydrolase 2 family.</text>
</comment>
<dbReference type="PANTHER" id="PTHR10066:SF67">
    <property type="entry name" value="BETA-GLUCURONIDASE"/>
    <property type="match status" value="1"/>
</dbReference>
<dbReference type="InterPro" id="IPR036156">
    <property type="entry name" value="Beta-gal/glucu_dom_sf"/>
</dbReference>
<feature type="domain" description="Glycoside hydrolase family 2 catalytic" evidence="7">
    <location>
        <begin position="260"/>
        <end position="557"/>
    </location>
</feature>
<dbReference type="Gene3D" id="2.60.120.260">
    <property type="entry name" value="Galactose-binding domain-like"/>
    <property type="match status" value="1"/>
</dbReference>
<dbReference type="Gene3D" id="2.60.40.10">
    <property type="entry name" value="Immunoglobulins"/>
    <property type="match status" value="1"/>
</dbReference>
<dbReference type="InterPro" id="IPR017853">
    <property type="entry name" value="GH"/>
</dbReference>
<evidence type="ECO:0000259" key="8">
    <source>
        <dbReference type="Pfam" id="PF02837"/>
    </source>
</evidence>
<keyword evidence="4 9" id="KW-0378">Hydrolase</keyword>
<dbReference type="GeneID" id="5709391"/>
<gene>
    <name evidence="9" type="ordered locus">Cmaq_1386</name>
</gene>
<dbReference type="GO" id="GO:0005975">
    <property type="term" value="P:carbohydrate metabolic process"/>
    <property type="evidence" value="ECO:0007669"/>
    <property type="project" value="InterPro"/>
</dbReference>
<dbReference type="Pfam" id="PF02836">
    <property type="entry name" value="Glyco_hydro_2_C"/>
    <property type="match status" value="1"/>
</dbReference>
<dbReference type="OrthoDB" id="38162at2157"/>
<evidence type="ECO:0000313" key="10">
    <source>
        <dbReference type="Proteomes" id="UP000001137"/>
    </source>
</evidence>
<evidence type="ECO:0000259" key="7">
    <source>
        <dbReference type="Pfam" id="PF02836"/>
    </source>
</evidence>
<dbReference type="EMBL" id="CP000852">
    <property type="protein sequence ID" value="ABW02212.1"/>
    <property type="molecule type" value="Genomic_DNA"/>
</dbReference>
<dbReference type="GO" id="GO:0019391">
    <property type="term" value="P:glucuronoside catabolic process"/>
    <property type="evidence" value="ECO:0007669"/>
    <property type="project" value="TreeGrafter"/>
</dbReference>
<evidence type="ECO:0000256" key="1">
    <source>
        <dbReference type="ARBA" id="ARBA00007401"/>
    </source>
</evidence>
<dbReference type="InterPro" id="IPR013783">
    <property type="entry name" value="Ig-like_fold"/>
</dbReference>
<dbReference type="Pfam" id="PF00703">
    <property type="entry name" value="Glyco_hydro_2"/>
    <property type="match status" value="1"/>
</dbReference>
<dbReference type="InterPro" id="IPR006102">
    <property type="entry name" value="Ig-like_GH2"/>
</dbReference>
<name>A8M8Z3_CALMQ</name>
<dbReference type="STRING" id="397948.Cmaq_1386"/>
<dbReference type="InterPro" id="IPR006103">
    <property type="entry name" value="Glyco_hydro_2_cat"/>
</dbReference>
<dbReference type="SUPFAM" id="SSF49303">
    <property type="entry name" value="beta-Galactosidase/glucuronidase domain"/>
    <property type="match status" value="1"/>
</dbReference>
<evidence type="ECO:0000256" key="3">
    <source>
        <dbReference type="ARBA" id="ARBA00016205"/>
    </source>
</evidence>
<dbReference type="GO" id="GO:0004566">
    <property type="term" value="F:beta-glucuronidase activity"/>
    <property type="evidence" value="ECO:0007669"/>
    <property type="project" value="UniProtKB-EC"/>
</dbReference>
<evidence type="ECO:0000313" key="9">
    <source>
        <dbReference type="EMBL" id="ABW02212.1"/>
    </source>
</evidence>
<accession>A8M8Z3</accession>
<dbReference type="InterPro" id="IPR006101">
    <property type="entry name" value="Glyco_hydro_2"/>
</dbReference>
<dbReference type="KEGG" id="cma:Cmaq_1386"/>
<dbReference type="GO" id="GO:0030246">
    <property type="term" value="F:carbohydrate binding"/>
    <property type="evidence" value="ECO:0007669"/>
    <property type="project" value="TreeGrafter"/>
</dbReference>
<dbReference type="HOGENOM" id="CLU_006501_6_1_2"/>
<dbReference type="Proteomes" id="UP000001137">
    <property type="component" value="Chromosome"/>
</dbReference>
<proteinExistence type="inferred from homology"/>
<evidence type="ECO:0000256" key="5">
    <source>
        <dbReference type="ARBA" id="ARBA00023295"/>
    </source>
</evidence>
<evidence type="ECO:0000256" key="4">
    <source>
        <dbReference type="ARBA" id="ARBA00022801"/>
    </source>
</evidence>
<dbReference type="SUPFAM" id="SSF51445">
    <property type="entry name" value="(Trans)glycosidases"/>
    <property type="match status" value="1"/>
</dbReference>
<evidence type="ECO:0000259" key="6">
    <source>
        <dbReference type="Pfam" id="PF00703"/>
    </source>
</evidence>
<feature type="domain" description="Glycoside hydrolase family 2 immunoglobulin-like beta-sandwich" evidence="6">
    <location>
        <begin position="194"/>
        <end position="257"/>
    </location>
</feature>
<dbReference type="RefSeq" id="WP_012186431.1">
    <property type="nucleotide sequence ID" value="NC_009954.1"/>
</dbReference>
<dbReference type="Pfam" id="PF02837">
    <property type="entry name" value="Glyco_hydro_2_N"/>
    <property type="match status" value="1"/>
</dbReference>
<dbReference type="PANTHER" id="PTHR10066">
    <property type="entry name" value="BETA-GLUCURONIDASE"/>
    <property type="match status" value="1"/>
</dbReference>
<dbReference type="Gene3D" id="3.20.20.80">
    <property type="entry name" value="Glycosidases"/>
    <property type="match status" value="1"/>
</dbReference>
<dbReference type="SUPFAM" id="SSF49785">
    <property type="entry name" value="Galactose-binding domain-like"/>
    <property type="match status" value="1"/>
</dbReference>
<reference evidence="9 10" key="1">
    <citation type="submission" date="2007-10" db="EMBL/GenBank/DDBJ databases">
        <title>Complete sequence of Caldivirga maquilingensis IC-167.</title>
        <authorList>
            <consortium name="US DOE Joint Genome Institute"/>
            <person name="Copeland A."/>
            <person name="Lucas S."/>
            <person name="Lapidus A."/>
            <person name="Barry K."/>
            <person name="Glavina del Rio T."/>
            <person name="Dalin E."/>
            <person name="Tice H."/>
            <person name="Pitluck S."/>
            <person name="Saunders E."/>
            <person name="Brettin T."/>
            <person name="Bruce D."/>
            <person name="Detter J.C."/>
            <person name="Han C."/>
            <person name="Schmutz J."/>
            <person name="Larimer F."/>
            <person name="Land M."/>
            <person name="Hauser L."/>
            <person name="Kyrpides N."/>
            <person name="Ivanova N."/>
            <person name="Biddle J.F."/>
            <person name="Zhang Z."/>
            <person name="Fitz-Gibbon S.T."/>
            <person name="Lowe T.M."/>
            <person name="Saltikov C."/>
            <person name="House C.H."/>
            <person name="Richardson P."/>
        </authorList>
    </citation>
    <scope>NUCLEOTIDE SEQUENCE [LARGE SCALE GENOMIC DNA]</scope>
    <source>
        <strain evidence="10">ATCC 700844 / DSM 13496 / JCM 10307 / IC-167</strain>
    </source>
</reference>
<dbReference type="AlphaFoldDB" id="A8M8Z3"/>
<dbReference type="InterPro" id="IPR008979">
    <property type="entry name" value="Galactose-bd-like_sf"/>
</dbReference>
<organism evidence="9 10">
    <name type="scientific">Caldivirga maquilingensis (strain ATCC 700844 / DSM 13496 / JCM 10307 / IC-167)</name>
    <dbReference type="NCBI Taxonomy" id="397948"/>
    <lineage>
        <taxon>Archaea</taxon>
        <taxon>Thermoproteota</taxon>
        <taxon>Thermoprotei</taxon>
        <taxon>Thermoproteales</taxon>
        <taxon>Thermoproteaceae</taxon>
        <taxon>Caldivirga</taxon>
    </lineage>
</organism>
<keyword evidence="10" id="KW-1185">Reference proteome</keyword>
<sequence length="558" mass="64040">MVTGVRPRIPLDGFWGFRLDPGNAGESNGWFKGFESSDHIYVPASWNEQNPDWDGYSGVAWYLMDFYVPRELNGLTPWIIFEGSGYLSRVWVNGVFIGEHEGSFTLFKFKIPNLNYGGWNRVVVKIDNTLKPDNIPPGEGLNATYFDFYHYGGIQRPVWVEFTHGCFIDDLIIATRHDGYLKVQPVVNCSRPFKLELSLLDKSGGVVYSRVVEGAFEDYVKGLEPWSIEHPVLYTLEARLITNNDVEDTVTERIGFRTFEVKAGGFYLNGESIFLKGFGRHEDYPIFGRALPGPVLIRDYYNMRRINANSFRTSHYPYSNAHLDLADEFGVLVILEAPLVGLREHHFSNRDYLEKAKRVISEMIRQHRNRPSVVMYSVANEPNSITDEARVFLGELMNHVKSIDPTRPVIYTSFRHLDDKALGLGDAVALNIYFGWYSDTGDVETGVAKAVKLIEEVHSRYPDKPIIITEFGAEGVTGLHHDPPVAWSEEYQELFLRRYIEELSKKPYVRGLHIWNYADFRTPQNPRRVILNTKGLYTRDRRPKLATRTVAELFSKLK</sequence>
<dbReference type="InterPro" id="IPR006104">
    <property type="entry name" value="Glyco_hydro_2_N"/>
</dbReference>